<accession>A0A410JWL0</accession>
<dbReference type="InterPro" id="IPR000298">
    <property type="entry name" value="Cyt_c_oxidase-like_su3"/>
</dbReference>
<feature type="transmembrane region" description="Helical" evidence="7">
    <location>
        <begin position="15"/>
        <end position="35"/>
    </location>
</feature>
<dbReference type="OrthoDB" id="9810850at2"/>
<dbReference type="InterPro" id="IPR013833">
    <property type="entry name" value="Cyt_c_oxidase_su3_a-hlx"/>
</dbReference>
<keyword evidence="10" id="KW-1185">Reference proteome</keyword>
<evidence type="ECO:0000313" key="10">
    <source>
        <dbReference type="Proteomes" id="UP000287502"/>
    </source>
</evidence>
<evidence type="ECO:0000256" key="6">
    <source>
        <dbReference type="RuleBase" id="RU003376"/>
    </source>
</evidence>
<dbReference type="Gene3D" id="1.20.120.80">
    <property type="entry name" value="Cytochrome c oxidase, subunit III, four-helix bundle"/>
    <property type="match status" value="1"/>
</dbReference>
<dbReference type="RefSeq" id="WP_128465884.1">
    <property type="nucleotide sequence ID" value="NZ_CP035108.1"/>
</dbReference>
<name>A0A410JWL0_9BACT</name>
<dbReference type="GO" id="GO:0019646">
    <property type="term" value="P:aerobic electron transport chain"/>
    <property type="evidence" value="ECO:0007669"/>
    <property type="project" value="InterPro"/>
</dbReference>
<sequence>MSNTHVHKDYHGAKLGMWLFLFTEVLLFGGLFVLYSVFLSKYPLEFHEAGKELDVVIGTLNTVVLLVSSYFVALAISFIQRGDKKKAVLFTWLTMAMALMFLVNKFFEWKAKFSHGIYPTSPHLADLPHGENIFFGLYYIMTGLHGIHVVIGMTVLGFMVNFLRRDIITQEDFVKLENAGLYWHIVDLVWIFLFPLFYLVL</sequence>
<evidence type="ECO:0000256" key="4">
    <source>
        <dbReference type="ARBA" id="ARBA00022989"/>
    </source>
</evidence>
<evidence type="ECO:0000256" key="7">
    <source>
        <dbReference type="SAM" id="Phobius"/>
    </source>
</evidence>
<evidence type="ECO:0000256" key="5">
    <source>
        <dbReference type="ARBA" id="ARBA00023136"/>
    </source>
</evidence>
<dbReference type="EMBL" id="CP035108">
    <property type="protein sequence ID" value="QAR32597.1"/>
    <property type="molecule type" value="Genomic_DNA"/>
</dbReference>
<feature type="transmembrane region" description="Helical" evidence="7">
    <location>
        <begin position="137"/>
        <end position="160"/>
    </location>
</feature>
<comment type="subcellular location">
    <subcellularLocation>
        <location evidence="6">Cell membrane</location>
        <topology evidence="6">Multi-pass membrane protein</topology>
    </subcellularLocation>
    <subcellularLocation>
        <location evidence="1">Membrane</location>
        <topology evidence="1">Multi-pass membrane protein</topology>
    </subcellularLocation>
</comment>
<dbReference type="InterPro" id="IPR035973">
    <property type="entry name" value="Cyt_c_oxidase_su3-like_sf"/>
</dbReference>
<dbReference type="GO" id="GO:0004129">
    <property type="term" value="F:cytochrome-c oxidase activity"/>
    <property type="evidence" value="ECO:0007669"/>
    <property type="project" value="InterPro"/>
</dbReference>
<dbReference type="SUPFAM" id="SSF81452">
    <property type="entry name" value="Cytochrome c oxidase subunit III-like"/>
    <property type="match status" value="1"/>
</dbReference>
<dbReference type="PANTHER" id="PTHR11403:SF6">
    <property type="entry name" value="NITRIC OXIDE REDUCTASE SUBUNIT E"/>
    <property type="match status" value="1"/>
</dbReference>
<feature type="transmembrane region" description="Helical" evidence="7">
    <location>
        <begin position="55"/>
        <end position="76"/>
    </location>
</feature>
<proteinExistence type="inferred from homology"/>
<evidence type="ECO:0000256" key="3">
    <source>
        <dbReference type="ARBA" id="ARBA00022692"/>
    </source>
</evidence>
<dbReference type="KEGG" id="gtl:EP073_04000"/>
<reference evidence="9 10" key="1">
    <citation type="submission" date="2019-01" db="EMBL/GenBank/DDBJ databases">
        <title>Geovibrio thiophilus DSM 11263, complete genome.</title>
        <authorList>
            <person name="Spring S."/>
            <person name="Bunk B."/>
            <person name="Sproer C."/>
        </authorList>
    </citation>
    <scope>NUCLEOTIDE SEQUENCE [LARGE SCALE GENOMIC DNA]</scope>
    <source>
        <strain evidence="9 10">DSM 11263</strain>
    </source>
</reference>
<dbReference type="Proteomes" id="UP000287502">
    <property type="component" value="Chromosome"/>
</dbReference>
<dbReference type="PANTHER" id="PTHR11403">
    <property type="entry name" value="CYTOCHROME C OXIDASE SUBUNIT III"/>
    <property type="match status" value="1"/>
</dbReference>
<organism evidence="9 10">
    <name type="scientific">Geovibrio thiophilus</name>
    <dbReference type="NCBI Taxonomy" id="139438"/>
    <lineage>
        <taxon>Bacteria</taxon>
        <taxon>Pseudomonadati</taxon>
        <taxon>Deferribacterota</taxon>
        <taxon>Deferribacteres</taxon>
        <taxon>Deferribacterales</taxon>
        <taxon>Geovibrionaceae</taxon>
        <taxon>Geovibrio</taxon>
    </lineage>
</organism>
<comment type="similarity">
    <text evidence="2 6">Belongs to the cytochrome c oxidase subunit 3 family.</text>
</comment>
<evidence type="ECO:0000259" key="8">
    <source>
        <dbReference type="PROSITE" id="PS50253"/>
    </source>
</evidence>
<feature type="transmembrane region" description="Helical" evidence="7">
    <location>
        <begin position="88"/>
        <end position="107"/>
    </location>
</feature>
<evidence type="ECO:0000256" key="2">
    <source>
        <dbReference type="ARBA" id="ARBA00010581"/>
    </source>
</evidence>
<gene>
    <name evidence="9" type="ORF">EP073_04000</name>
</gene>
<keyword evidence="4 7" id="KW-1133">Transmembrane helix</keyword>
<dbReference type="CDD" id="cd02862">
    <property type="entry name" value="NorE_like"/>
    <property type="match status" value="1"/>
</dbReference>
<dbReference type="GO" id="GO:0005886">
    <property type="term" value="C:plasma membrane"/>
    <property type="evidence" value="ECO:0007669"/>
    <property type="project" value="UniProtKB-SubCell"/>
</dbReference>
<dbReference type="InterPro" id="IPR024791">
    <property type="entry name" value="Cyt_c/ubiquinol_Oxase_su3"/>
</dbReference>
<evidence type="ECO:0000313" key="9">
    <source>
        <dbReference type="EMBL" id="QAR32597.1"/>
    </source>
</evidence>
<dbReference type="PROSITE" id="PS50253">
    <property type="entry name" value="COX3"/>
    <property type="match status" value="1"/>
</dbReference>
<feature type="domain" description="Heme-copper oxidase subunit III family profile" evidence="8">
    <location>
        <begin position="1"/>
        <end position="201"/>
    </location>
</feature>
<feature type="transmembrane region" description="Helical" evidence="7">
    <location>
        <begin position="181"/>
        <end position="200"/>
    </location>
</feature>
<keyword evidence="5 7" id="KW-0472">Membrane</keyword>
<protein>
    <submittedName>
        <fullName evidence="9">Cytochrome c oxidase subunit 3 family protein</fullName>
    </submittedName>
</protein>
<dbReference type="Pfam" id="PF00510">
    <property type="entry name" value="COX3"/>
    <property type="match status" value="1"/>
</dbReference>
<keyword evidence="3 6" id="KW-0812">Transmembrane</keyword>
<evidence type="ECO:0000256" key="1">
    <source>
        <dbReference type="ARBA" id="ARBA00004141"/>
    </source>
</evidence>
<dbReference type="AlphaFoldDB" id="A0A410JWL0"/>